<gene>
    <name evidence="6" type="ORF">UFOPK3164_00738</name>
    <name evidence="7" type="ORF">UFOPK3427_00341</name>
</gene>
<keyword evidence="1" id="KW-0813">Transport</keyword>
<evidence type="ECO:0000313" key="7">
    <source>
        <dbReference type="EMBL" id="CAB4863515.1"/>
    </source>
</evidence>
<keyword evidence="4" id="KW-0812">Transmembrane</keyword>
<dbReference type="PANTHER" id="PTHR47151:SF2">
    <property type="entry name" value="AMINO ACID BINDING PROTEIN"/>
    <property type="match status" value="1"/>
</dbReference>
<organism evidence="6">
    <name type="scientific">freshwater metagenome</name>
    <dbReference type="NCBI Taxonomy" id="449393"/>
    <lineage>
        <taxon>unclassified sequences</taxon>
        <taxon>metagenomes</taxon>
        <taxon>ecological metagenomes</taxon>
    </lineage>
</organism>
<name>A0A6J6ZZG2_9ZZZZ</name>
<dbReference type="PRINTS" id="PR00337">
    <property type="entry name" value="LEUILEVALBP"/>
</dbReference>
<feature type="transmembrane region" description="Helical" evidence="4">
    <location>
        <begin position="7"/>
        <end position="27"/>
    </location>
</feature>
<dbReference type="Gene3D" id="3.40.50.2300">
    <property type="match status" value="2"/>
</dbReference>
<evidence type="ECO:0000259" key="5">
    <source>
        <dbReference type="Pfam" id="PF13458"/>
    </source>
</evidence>
<proteinExistence type="predicted"/>
<evidence type="ECO:0000256" key="2">
    <source>
        <dbReference type="ARBA" id="ARBA00022729"/>
    </source>
</evidence>
<evidence type="ECO:0000313" key="6">
    <source>
        <dbReference type="EMBL" id="CAB4825709.1"/>
    </source>
</evidence>
<dbReference type="Pfam" id="PF13458">
    <property type="entry name" value="Peripla_BP_6"/>
    <property type="match status" value="1"/>
</dbReference>
<keyword evidence="4" id="KW-1133">Transmembrane helix</keyword>
<dbReference type="AlphaFoldDB" id="A0A6J6ZZG2"/>
<dbReference type="EMBL" id="CAFBLT010000001">
    <property type="protein sequence ID" value="CAB4863515.1"/>
    <property type="molecule type" value="Genomic_DNA"/>
</dbReference>
<evidence type="ECO:0000256" key="1">
    <source>
        <dbReference type="ARBA" id="ARBA00022448"/>
    </source>
</evidence>
<dbReference type="InterPro" id="IPR028081">
    <property type="entry name" value="Leu-bd"/>
</dbReference>
<dbReference type="GO" id="GO:0006865">
    <property type="term" value="P:amino acid transport"/>
    <property type="evidence" value="ECO:0007669"/>
    <property type="project" value="UniProtKB-KW"/>
</dbReference>
<protein>
    <submittedName>
        <fullName evidence="6">Unannotated protein</fullName>
    </submittedName>
</protein>
<dbReference type="EMBL" id="CAFABE010000026">
    <property type="protein sequence ID" value="CAB4825709.1"/>
    <property type="molecule type" value="Genomic_DNA"/>
</dbReference>
<accession>A0A6J6ZZG2</accession>
<dbReference type="CDD" id="cd06342">
    <property type="entry name" value="PBP1_ABC_LIVBP-like"/>
    <property type="match status" value="1"/>
</dbReference>
<keyword evidence="4" id="KW-0472">Membrane</keyword>
<keyword evidence="2" id="KW-0732">Signal</keyword>
<evidence type="ECO:0000256" key="4">
    <source>
        <dbReference type="SAM" id="Phobius"/>
    </source>
</evidence>
<keyword evidence="3" id="KW-0029">Amino-acid transport</keyword>
<feature type="domain" description="Leucine-binding protein" evidence="5">
    <location>
        <begin position="37"/>
        <end position="358"/>
    </location>
</feature>
<dbReference type="InterPro" id="IPR028082">
    <property type="entry name" value="Peripla_BP_I"/>
</dbReference>
<dbReference type="PANTHER" id="PTHR47151">
    <property type="entry name" value="LEU/ILE/VAL-BINDING ABC TRANSPORTER SUBUNIT"/>
    <property type="match status" value="1"/>
</dbReference>
<sequence length="387" mass="40092">MTTTRKWTIGIVILVVLLVAIPTVVLLTRSSSGSSNVKIGLEAPLTGSLSQLGKGMLNGATMAANELNANGGIQGKHVEIIPIDDAGNATTGVKAANQAIANGLDGVVGPYNSSVGVKTLPLYIKAGLVPIRLTSDNATDSMGYTLQPMTSQIAPAASTALTSWLKAKSVGIIYDSTQNYTVTVASSLKADLEKAGVKVTAYQPITPGASSYTSVVTQVAATNPQVVYSAVYYPEGGLIAKEMYDGKITASCMVDYASYDSAYITAAGIPAAQACPVVGVPAPQDFPHASSFVSTYQSTFHSAPGSWSPYTYDSVNFWAYGVSKAKSFSASAITSVLNVVNGWTGWTGPVTIEASTGNRQPATVVINSITAKGTFIIDADWAKAVGY</sequence>
<dbReference type="InterPro" id="IPR000709">
    <property type="entry name" value="Leu_Ile_Val-bd"/>
</dbReference>
<dbReference type="SUPFAM" id="SSF53822">
    <property type="entry name" value="Periplasmic binding protein-like I"/>
    <property type="match status" value="1"/>
</dbReference>
<reference evidence="6" key="1">
    <citation type="submission" date="2020-05" db="EMBL/GenBank/DDBJ databases">
        <authorList>
            <person name="Chiriac C."/>
            <person name="Salcher M."/>
            <person name="Ghai R."/>
            <person name="Kavagutti S V."/>
        </authorList>
    </citation>
    <scope>NUCLEOTIDE SEQUENCE</scope>
</reference>
<evidence type="ECO:0000256" key="3">
    <source>
        <dbReference type="ARBA" id="ARBA00022970"/>
    </source>
</evidence>